<dbReference type="InterPro" id="IPR036291">
    <property type="entry name" value="NAD(P)-bd_dom_sf"/>
</dbReference>
<keyword evidence="1" id="KW-0560">Oxidoreductase</keyword>
<reference evidence="4 5" key="1">
    <citation type="submission" date="2019-01" db="EMBL/GenBank/DDBJ databases">
        <title>Blautia sp. nov. KGMB01111 isolated human feces.</title>
        <authorList>
            <person name="Park J.-E."/>
            <person name="Kim J.-S."/>
            <person name="Park S.-H."/>
        </authorList>
    </citation>
    <scope>NUCLEOTIDE SEQUENCE [LARGE SCALE GENOMIC DNA]</scope>
    <source>
        <strain evidence="4 5">KGMB01111</strain>
    </source>
</reference>
<evidence type="ECO:0000313" key="4">
    <source>
        <dbReference type="EMBL" id="RXS76154.1"/>
    </source>
</evidence>
<dbReference type="InterPro" id="IPR006140">
    <property type="entry name" value="D-isomer_DH_NAD-bd"/>
</dbReference>
<accession>A0A4Q1RK44</accession>
<dbReference type="SUPFAM" id="SSF51735">
    <property type="entry name" value="NAD(P)-binding Rossmann-fold domains"/>
    <property type="match status" value="1"/>
</dbReference>
<dbReference type="OrthoDB" id="9805416at2"/>
<proteinExistence type="predicted"/>
<evidence type="ECO:0000313" key="5">
    <source>
        <dbReference type="Proteomes" id="UP000290106"/>
    </source>
</evidence>
<name>A0A4Q1RK44_9FIRM</name>
<keyword evidence="5" id="KW-1185">Reference proteome</keyword>
<evidence type="ECO:0000256" key="1">
    <source>
        <dbReference type="ARBA" id="ARBA00023002"/>
    </source>
</evidence>
<evidence type="ECO:0000259" key="3">
    <source>
        <dbReference type="Pfam" id="PF02826"/>
    </source>
</evidence>
<dbReference type="PANTHER" id="PTHR43333:SF1">
    <property type="entry name" value="D-ISOMER SPECIFIC 2-HYDROXYACID DEHYDROGENASE NAD-BINDING DOMAIN-CONTAINING PROTEIN"/>
    <property type="match status" value="1"/>
</dbReference>
<dbReference type="SUPFAM" id="SSF52283">
    <property type="entry name" value="Formate/glycerate dehydrogenase catalytic domain-like"/>
    <property type="match status" value="1"/>
</dbReference>
<dbReference type="Pfam" id="PF02826">
    <property type="entry name" value="2-Hacid_dh_C"/>
    <property type="match status" value="1"/>
</dbReference>
<keyword evidence="2" id="KW-0520">NAD</keyword>
<dbReference type="Gene3D" id="3.40.50.720">
    <property type="entry name" value="NAD(P)-binding Rossmann-like Domain"/>
    <property type="match status" value="2"/>
</dbReference>
<dbReference type="EMBL" id="SDKC01000001">
    <property type="protein sequence ID" value="RXS76154.1"/>
    <property type="molecule type" value="Genomic_DNA"/>
</dbReference>
<evidence type="ECO:0000256" key="2">
    <source>
        <dbReference type="ARBA" id="ARBA00023027"/>
    </source>
</evidence>
<dbReference type="Proteomes" id="UP000290106">
    <property type="component" value="Unassembled WGS sequence"/>
</dbReference>
<dbReference type="GO" id="GO:0051287">
    <property type="term" value="F:NAD binding"/>
    <property type="evidence" value="ECO:0007669"/>
    <property type="project" value="InterPro"/>
</dbReference>
<dbReference type="AlphaFoldDB" id="A0A4Q1RK44"/>
<comment type="caution">
    <text evidence="4">The sequence shown here is derived from an EMBL/GenBank/DDBJ whole genome shotgun (WGS) entry which is preliminary data.</text>
</comment>
<sequence length="321" mass="35637">MEQEKILVVLPVREEQKDRIRNTAPDAKVTYCLEAEVTKEQVQDANIIIGNVKPEFLKDSPNLRWIQLNNAGTEGFCEPGVLPKQAQLTNATGAYGMAISEHLIAMLFALQKRLDIYHDQQTDHRWEKQTHMMVTEGSHVLVIGLGDIGTTFARKMKVLGAHVTGIRRSQKPKPEYVDAQYTMEALPELLPQADIVVMSLPGYSDTKGVIGEKELQLMKSNAILLNVGRGTAIDSLALAKALQGRSIYGAGLDVTDPEPLPEDHPLWNAPHCIITPHVSGGYALPETLEKILNLSIENLERYEKGEALHNIIDFSTGYVKR</sequence>
<dbReference type="CDD" id="cd05300">
    <property type="entry name" value="2-Hacid_dh_1"/>
    <property type="match status" value="1"/>
</dbReference>
<dbReference type="GO" id="GO:0016491">
    <property type="term" value="F:oxidoreductase activity"/>
    <property type="evidence" value="ECO:0007669"/>
    <property type="project" value="UniProtKB-KW"/>
</dbReference>
<protein>
    <submittedName>
        <fullName evidence="4">D-2-hydroxyacid dehydrogenase</fullName>
    </submittedName>
</protein>
<dbReference type="PANTHER" id="PTHR43333">
    <property type="entry name" value="2-HACID_DH_C DOMAIN-CONTAINING PROTEIN"/>
    <property type="match status" value="1"/>
</dbReference>
<organism evidence="4 5">
    <name type="scientific">Blautia faecicola</name>
    <dbReference type="NCBI Taxonomy" id="2509240"/>
    <lineage>
        <taxon>Bacteria</taxon>
        <taxon>Bacillati</taxon>
        <taxon>Bacillota</taxon>
        <taxon>Clostridia</taxon>
        <taxon>Lachnospirales</taxon>
        <taxon>Lachnospiraceae</taxon>
        <taxon>Blautia</taxon>
    </lineage>
</organism>
<gene>
    <name evidence="4" type="ORF">ETP43_13760</name>
</gene>
<feature type="domain" description="D-isomer specific 2-hydroxyacid dehydrogenase NAD-binding" evidence="3">
    <location>
        <begin position="104"/>
        <end position="279"/>
    </location>
</feature>
<dbReference type="RefSeq" id="WP_129258690.1">
    <property type="nucleotide sequence ID" value="NZ_SDKC01000001.1"/>
</dbReference>